<dbReference type="Proteomes" id="UP001283361">
    <property type="component" value="Unassembled WGS sequence"/>
</dbReference>
<sequence length="78" mass="8845">MKPLRCDINVLNVKHQPCRAEVETSLLTAVEVETREWCRQQPVLWPVSLLCAPQSTPTHTALSPRSPKLAVNVFFILH</sequence>
<dbReference type="EMBL" id="JAWDGP010008074">
    <property type="protein sequence ID" value="KAK3691846.1"/>
    <property type="molecule type" value="Genomic_DNA"/>
</dbReference>
<evidence type="ECO:0000313" key="1">
    <source>
        <dbReference type="EMBL" id="KAK3691846.1"/>
    </source>
</evidence>
<protein>
    <submittedName>
        <fullName evidence="1">Uncharacterized protein</fullName>
    </submittedName>
</protein>
<proteinExistence type="predicted"/>
<gene>
    <name evidence="1" type="ORF">RRG08_014228</name>
</gene>
<dbReference type="AlphaFoldDB" id="A0AAE1CET1"/>
<evidence type="ECO:0000313" key="2">
    <source>
        <dbReference type="Proteomes" id="UP001283361"/>
    </source>
</evidence>
<name>A0AAE1CET1_9GAST</name>
<accession>A0AAE1CET1</accession>
<reference evidence="1" key="1">
    <citation type="journal article" date="2023" name="G3 (Bethesda)">
        <title>A reference genome for the long-term kleptoplast-retaining sea slug Elysia crispata morphotype clarki.</title>
        <authorList>
            <person name="Eastman K.E."/>
            <person name="Pendleton A.L."/>
            <person name="Shaikh M.A."/>
            <person name="Suttiyut T."/>
            <person name="Ogas R."/>
            <person name="Tomko P."/>
            <person name="Gavelis G."/>
            <person name="Widhalm J.R."/>
            <person name="Wisecaver J.H."/>
        </authorList>
    </citation>
    <scope>NUCLEOTIDE SEQUENCE</scope>
    <source>
        <strain evidence="1">ECLA1</strain>
    </source>
</reference>
<comment type="caution">
    <text evidence="1">The sequence shown here is derived from an EMBL/GenBank/DDBJ whole genome shotgun (WGS) entry which is preliminary data.</text>
</comment>
<organism evidence="1 2">
    <name type="scientific">Elysia crispata</name>
    <name type="common">lettuce slug</name>
    <dbReference type="NCBI Taxonomy" id="231223"/>
    <lineage>
        <taxon>Eukaryota</taxon>
        <taxon>Metazoa</taxon>
        <taxon>Spiralia</taxon>
        <taxon>Lophotrochozoa</taxon>
        <taxon>Mollusca</taxon>
        <taxon>Gastropoda</taxon>
        <taxon>Heterobranchia</taxon>
        <taxon>Euthyneura</taxon>
        <taxon>Panpulmonata</taxon>
        <taxon>Sacoglossa</taxon>
        <taxon>Placobranchoidea</taxon>
        <taxon>Plakobranchidae</taxon>
        <taxon>Elysia</taxon>
    </lineage>
</organism>
<keyword evidence="2" id="KW-1185">Reference proteome</keyword>